<dbReference type="InterPro" id="IPR017441">
    <property type="entry name" value="Protein_kinase_ATP_BS"/>
</dbReference>
<evidence type="ECO:0000256" key="1">
    <source>
        <dbReference type="ARBA" id="ARBA00022741"/>
    </source>
</evidence>
<dbReference type="InterPro" id="IPR008271">
    <property type="entry name" value="Ser/Thr_kinase_AS"/>
</dbReference>
<dbReference type="GO" id="GO:0005737">
    <property type="term" value="C:cytoplasm"/>
    <property type="evidence" value="ECO:0007669"/>
    <property type="project" value="TreeGrafter"/>
</dbReference>
<feature type="domain" description="Protein kinase" evidence="5">
    <location>
        <begin position="95"/>
        <end position="349"/>
    </location>
</feature>
<dbReference type="GO" id="GO:0005524">
    <property type="term" value="F:ATP binding"/>
    <property type="evidence" value="ECO:0007669"/>
    <property type="project" value="UniProtKB-UniRule"/>
</dbReference>
<dbReference type="GO" id="GO:0004674">
    <property type="term" value="F:protein serine/threonine kinase activity"/>
    <property type="evidence" value="ECO:0007669"/>
    <property type="project" value="UniProtKB-KW"/>
</dbReference>
<protein>
    <recommendedName>
        <fullName evidence="5">Protein kinase domain-containing protein</fullName>
    </recommendedName>
</protein>
<dbReference type="PROSITE" id="PS00108">
    <property type="entry name" value="PROTEIN_KINASE_ST"/>
    <property type="match status" value="1"/>
</dbReference>
<dbReference type="OMA" id="EFYACKV"/>
<keyword evidence="4" id="KW-0723">Serine/threonine-protein kinase</keyword>
<comment type="caution">
    <text evidence="6">The sequence shown here is derived from an EMBL/GenBank/DDBJ whole genome shotgun (WGS) entry which is preliminary data.</text>
</comment>
<evidence type="ECO:0000313" key="7">
    <source>
        <dbReference type="Proteomes" id="UP000688137"/>
    </source>
</evidence>
<evidence type="ECO:0000259" key="5">
    <source>
        <dbReference type="PROSITE" id="PS50011"/>
    </source>
</evidence>
<comment type="similarity">
    <text evidence="4">Belongs to the protein kinase superfamily.</text>
</comment>
<evidence type="ECO:0000256" key="4">
    <source>
        <dbReference type="RuleBase" id="RU000304"/>
    </source>
</evidence>
<gene>
    <name evidence="6" type="ORF">PPRIM_AZ9-3.1.T0090144</name>
</gene>
<dbReference type="AlphaFoldDB" id="A0A8S1JU47"/>
<dbReference type="PANTHER" id="PTHR44167">
    <property type="entry name" value="OVARIAN-SPECIFIC SERINE/THREONINE-PROTEIN KINASE LOK-RELATED"/>
    <property type="match status" value="1"/>
</dbReference>
<feature type="binding site" evidence="3">
    <location>
        <position position="124"/>
    </location>
    <ligand>
        <name>ATP</name>
        <dbReference type="ChEBI" id="CHEBI:30616"/>
    </ligand>
</feature>
<accession>A0A8S1JU47</accession>
<dbReference type="EMBL" id="CAJJDM010000006">
    <property type="protein sequence ID" value="CAD8045119.1"/>
    <property type="molecule type" value="Genomic_DNA"/>
</dbReference>
<keyword evidence="4" id="KW-0418">Kinase</keyword>
<dbReference type="PROSITE" id="PS50011">
    <property type="entry name" value="PROTEIN_KINASE_DOM"/>
    <property type="match status" value="1"/>
</dbReference>
<dbReference type="PROSITE" id="PS00107">
    <property type="entry name" value="PROTEIN_KINASE_ATP"/>
    <property type="match status" value="1"/>
</dbReference>
<name>A0A8S1JU47_PARPR</name>
<dbReference type="Proteomes" id="UP000688137">
    <property type="component" value="Unassembled WGS sequence"/>
</dbReference>
<sequence length="380" mass="45155">MICVRHHTFLNQKYGIFYLDNLLMIGKSQRNPKYLIPYNIEKVIIWCINDNQQLQGFEIFVNGKKKWFDMSHHQTKQLMQILKGKFLYKNMFSFYQFQYIIGVGNFSKVIKVFNIIEKEFYACKVLKLAQFDDFKNELSILQSLDHPNIIKFKEVYLEDKQIWLITDLIEGGTLKEYLENISEITQFEVYIIMKQILNIVQYLHCKGYIHRDIKPENILLSQYHNPSKLYMIDFGLTAKKEDIAIRYPNCGTPGYIAPEVINFDPDHPYDEQSDIFSCGVLLHKILYGIDLFNGSFYNEVYYQNQQFRLEQEQFENNEFEPLLKGMLRENPSTRLTAIQALEMLEQIFVTKNEDYKVNDTDSGIQQIKTLFIQTMKRLEN</sequence>
<evidence type="ECO:0000313" key="6">
    <source>
        <dbReference type="EMBL" id="CAD8045119.1"/>
    </source>
</evidence>
<reference evidence="6" key="1">
    <citation type="submission" date="2021-01" db="EMBL/GenBank/DDBJ databases">
        <authorList>
            <consortium name="Genoscope - CEA"/>
            <person name="William W."/>
        </authorList>
    </citation>
    <scope>NUCLEOTIDE SEQUENCE</scope>
</reference>
<organism evidence="6 7">
    <name type="scientific">Paramecium primaurelia</name>
    <dbReference type="NCBI Taxonomy" id="5886"/>
    <lineage>
        <taxon>Eukaryota</taxon>
        <taxon>Sar</taxon>
        <taxon>Alveolata</taxon>
        <taxon>Ciliophora</taxon>
        <taxon>Intramacronucleata</taxon>
        <taxon>Oligohymenophorea</taxon>
        <taxon>Peniculida</taxon>
        <taxon>Parameciidae</taxon>
        <taxon>Paramecium</taxon>
    </lineage>
</organism>
<dbReference type="GO" id="GO:0044773">
    <property type="term" value="P:mitotic DNA damage checkpoint signaling"/>
    <property type="evidence" value="ECO:0007669"/>
    <property type="project" value="TreeGrafter"/>
</dbReference>
<dbReference type="Pfam" id="PF00069">
    <property type="entry name" value="Pkinase"/>
    <property type="match status" value="1"/>
</dbReference>
<evidence type="ECO:0000256" key="2">
    <source>
        <dbReference type="ARBA" id="ARBA00022840"/>
    </source>
</evidence>
<keyword evidence="2 3" id="KW-0067">ATP-binding</keyword>
<dbReference type="InterPro" id="IPR000719">
    <property type="entry name" value="Prot_kinase_dom"/>
</dbReference>
<keyword evidence="1 3" id="KW-0547">Nucleotide-binding</keyword>
<keyword evidence="4" id="KW-0808">Transferase</keyword>
<evidence type="ECO:0000256" key="3">
    <source>
        <dbReference type="PROSITE-ProRule" id="PRU10141"/>
    </source>
</evidence>
<dbReference type="GO" id="GO:0005634">
    <property type="term" value="C:nucleus"/>
    <property type="evidence" value="ECO:0007669"/>
    <property type="project" value="TreeGrafter"/>
</dbReference>
<proteinExistence type="inferred from homology"/>
<keyword evidence="7" id="KW-1185">Reference proteome</keyword>
<dbReference type="PANTHER" id="PTHR44167:SF18">
    <property type="entry name" value="PROTEIN KINASE DOMAIN-CONTAINING PROTEIN"/>
    <property type="match status" value="1"/>
</dbReference>
<dbReference type="SMART" id="SM00220">
    <property type="entry name" value="S_TKc"/>
    <property type="match status" value="1"/>
</dbReference>